<feature type="domain" description="Receptor ligand binding region" evidence="6">
    <location>
        <begin position="33"/>
        <end position="281"/>
    </location>
</feature>
<protein>
    <submittedName>
        <fullName evidence="7">Vomeronasal 2, receptor 15</fullName>
    </submittedName>
</protein>
<comment type="caution">
    <text evidence="7">The sequence shown here is derived from an EMBL/GenBank/DDBJ whole genome shotgun (WGS) entry which is preliminary data.</text>
</comment>
<organism evidence="7 8">
    <name type="scientific">Apodemus speciosus</name>
    <name type="common">Large Japanese field mouse</name>
    <dbReference type="NCBI Taxonomy" id="105296"/>
    <lineage>
        <taxon>Eukaryota</taxon>
        <taxon>Metazoa</taxon>
        <taxon>Chordata</taxon>
        <taxon>Craniata</taxon>
        <taxon>Vertebrata</taxon>
        <taxon>Euteleostomi</taxon>
        <taxon>Mammalia</taxon>
        <taxon>Eutheria</taxon>
        <taxon>Euarchontoglires</taxon>
        <taxon>Glires</taxon>
        <taxon>Rodentia</taxon>
        <taxon>Myomorpha</taxon>
        <taxon>Muroidea</taxon>
        <taxon>Muridae</taxon>
        <taxon>Murinae</taxon>
        <taxon>Apodemus</taxon>
    </lineage>
</organism>
<reference evidence="7 8" key="1">
    <citation type="submission" date="2024-08" db="EMBL/GenBank/DDBJ databases">
        <title>The draft genome of Apodemus speciosus.</title>
        <authorList>
            <person name="Nabeshima K."/>
            <person name="Suzuki S."/>
            <person name="Onuma M."/>
        </authorList>
    </citation>
    <scope>NUCLEOTIDE SEQUENCE [LARGE SCALE GENOMIC DNA]</scope>
    <source>
        <strain evidence="7">IB14-021</strain>
    </source>
</reference>
<keyword evidence="8" id="KW-1185">Reference proteome</keyword>
<proteinExistence type="predicted"/>
<comment type="subcellular location">
    <subcellularLocation>
        <location evidence="1">Membrane</location>
    </subcellularLocation>
</comment>
<dbReference type="SUPFAM" id="SSF53822">
    <property type="entry name" value="Periplasmic binding protein-like I"/>
    <property type="match status" value="1"/>
</dbReference>
<sequence length="311" mass="36293">MRTGCGFNLWTIEGPIGNIYEDIFELRVFFGPFNPNLSDHDQFPYVHQVATKDTYLSHGMVSLMLHFRWTWIGLVISDNDQGIQFLSDLREEIQRHGIYLAFVNVIPESMEIYRARAKIYDKPIMTSSSKFVIIYGEMDSTLEISFRRSEYLGAQRIWITTTQWDVITNKKELSLDFFHGTVTFAHQGGEMTKFRNFIQTLDTSKYPVTISDSILGWNYFNCSMSNNTNKMEHFAFNITLEWTTLHKYDMALGEEGYNLNNAVYAVAHTYHELILQQIDSQNPAGYKGIFTDCQQVKYLTFHYAYIYKYGL</sequence>
<dbReference type="PANTHER" id="PTHR24061:SF411">
    <property type="entry name" value="VOMERONASAL 2, RECEPTOR 10-RELATED"/>
    <property type="match status" value="1"/>
</dbReference>
<evidence type="ECO:0000256" key="5">
    <source>
        <dbReference type="ARBA" id="ARBA00023136"/>
    </source>
</evidence>
<evidence type="ECO:0000256" key="1">
    <source>
        <dbReference type="ARBA" id="ARBA00004370"/>
    </source>
</evidence>
<keyword evidence="3" id="KW-0732">Signal</keyword>
<dbReference type="PANTHER" id="PTHR24061">
    <property type="entry name" value="CALCIUM-SENSING RECEPTOR-RELATED"/>
    <property type="match status" value="1"/>
</dbReference>
<evidence type="ECO:0000313" key="8">
    <source>
        <dbReference type="Proteomes" id="UP001623349"/>
    </source>
</evidence>
<evidence type="ECO:0000259" key="6">
    <source>
        <dbReference type="Pfam" id="PF01094"/>
    </source>
</evidence>
<keyword evidence="4" id="KW-1133">Transmembrane helix</keyword>
<dbReference type="InterPro" id="IPR000068">
    <property type="entry name" value="GPCR_3_Ca_sens_rcpt-rel"/>
</dbReference>
<dbReference type="InterPro" id="IPR028082">
    <property type="entry name" value="Peripla_BP_I"/>
</dbReference>
<keyword evidence="7" id="KW-0675">Receptor</keyword>
<dbReference type="Gene3D" id="3.40.50.2300">
    <property type="match status" value="2"/>
</dbReference>
<dbReference type="Pfam" id="PF01094">
    <property type="entry name" value="ANF_receptor"/>
    <property type="match status" value="1"/>
</dbReference>
<gene>
    <name evidence="7" type="ORF">APTSU1_001096900</name>
</gene>
<dbReference type="Proteomes" id="UP001623349">
    <property type="component" value="Unassembled WGS sequence"/>
</dbReference>
<accession>A0ABQ0F917</accession>
<evidence type="ECO:0000256" key="3">
    <source>
        <dbReference type="ARBA" id="ARBA00022729"/>
    </source>
</evidence>
<evidence type="ECO:0000256" key="2">
    <source>
        <dbReference type="ARBA" id="ARBA00022692"/>
    </source>
</evidence>
<evidence type="ECO:0000313" key="7">
    <source>
        <dbReference type="EMBL" id="GAB1295735.1"/>
    </source>
</evidence>
<dbReference type="InterPro" id="IPR001828">
    <property type="entry name" value="ANF_lig-bd_rcpt"/>
</dbReference>
<dbReference type="EMBL" id="BAAFST010000010">
    <property type="protein sequence ID" value="GAB1295735.1"/>
    <property type="molecule type" value="Genomic_DNA"/>
</dbReference>
<evidence type="ECO:0000256" key="4">
    <source>
        <dbReference type="ARBA" id="ARBA00022989"/>
    </source>
</evidence>
<keyword evidence="5" id="KW-0472">Membrane</keyword>
<keyword evidence="2" id="KW-0812">Transmembrane</keyword>
<name>A0ABQ0F917_APOSI</name>